<reference evidence="2 3" key="1">
    <citation type="journal article" date="2014" name="Antonie Van Leeuwenhoek">
        <title>Hyphomonas beringensis sp. nov. and Hyphomonas chukchiensis sp. nov., isolated from surface seawater of the Bering Sea and Chukchi Sea.</title>
        <authorList>
            <person name="Li C."/>
            <person name="Lai Q."/>
            <person name="Li G."/>
            <person name="Dong C."/>
            <person name="Wang J."/>
            <person name="Liao Y."/>
            <person name="Shao Z."/>
        </authorList>
    </citation>
    <scope>NUCLEOTIDE SEQUENCE [LARGE SCALE GENOMIC DNA]</scope>
    <source>
        <strain evidence="2 3">SCH89</strain>
    </source>
</reference>
<dbReference type="eggNOG" id="COG2608">
    <property type="taxonomic scope" value="Bacteria"/>
</dbReference>
<dbReference type="PROSITE" id="PS50846">
    <property type="entry name" value="HMA_2"/>
    <property type="match status" value="1"/>
</dbReference>
<proteinExistence type="predicted"/>
<evidence type="ECO:0000313" key="2">
    <source>
        <dbReference type="EMBL" id="KDA00056.1"/>
    </source>
</evidence>
<dbReference type="SUPFAM" id="SSF55008">
    <property type="entry name" value="HMA, heavy metal-associated domain"/>
    <property type="match status" value="1"/>
</dbReference>
<dbReference type="OrthoDB" id="7205933at2"/>
<comment type="caution">
    <text evidence="2">The sequence shown here is derived from an EMBL/GenBank/DDBJ whole genome shotgun (WGS) entry which is preliminary data.</text>
</comment>
<evidence type="ECO:0000259" key="1">
    <source>
        <dbReference type="PROSITE" id="PS50846"/>
    </source>
</evidence>
<dbReference type="InterPro" id="IPR006121">
    <property type="entry name" value="HMA_dom"/>
</dbReference>
<keyword evidence="3" id="KW-1185">Reference proteome</keyword>
<dbReference type="Gene3D" id="3.30.70.100">
    <property type="match status" value="1"/>
</dbReference>
<dbReference type="InterPro" id="IPR036163">
    <property type="entry name" value="HMA_dom_sf"/>
</dbReference>
<dbReference type="CDD" id="cd00371">
    <property type="entry name" value="HMA"/>
    <property type="match status" value="1"/>
</dbReference>
<dbReference type="GO" id="GO:0046872">
    <property type="term" value="F:metal ion binding"/>
    <property type="evidence" value="ECO:0007669"/>
    <property type="project" value="InterPro"/>
</dbReference>
<dbReference type="AlphaFoldDB" id="A0A059G2C4"/>
<dbReference type="Proteomes" id="UP000024942">
    <property type="component" value="Unassembled WGS sequence"/>
</dbReference>
<evidence type="ECO:0000313" key="3">
    <source>
        <dbReference type="Proteomes" id="UP000024942"/>
    </source>
</evidence>
<dbReference type="PATRIC" id="fig|1280953.3.peg.3906"/>
<dbReference type="EMBL" id="ARYL01000062">
    <property type="protein sequence ID" value="KDA00056.1"/>
    <property type="molecule type" value="Genomic_DNA"/>
</dbReference>
<protein>
    <submittedName>
        <fullName evidence="2">Mercuric transport protein, periplasmic component</fullName>
    </submittedName>
</protein>
<accession>A0A059G2C4</accession>
<name>A0A059G2C4_9PROT</name>
<dbReference type="Pfam" id="PF00403">
    <property type="entry name" value="HMA"/>
    <property type="match status" value="1"/>
</dbReference>
<gene>
    <name evidence="2" type="ORF">HOC_19566</name>
</gene>
<sequence length="111" mass="11146">MKKSIIAVAAIAIVGMGGLSVALSSGSTSQAQTVSAEAPLATASFSIDNMTCATCPISVRKAMMRVEGVKTVDIDFDSKIASVTFDPAVTTADAIAAASTNVGYPATRSDA</sequence>
<organism evidence="2 3">
    <name type="scientific">Hyphomonas oceanitis SCH89</name>
    <dbReference type="NCBI Taxonomy" id="1280953"/>
    <lineage>
        <taxon>Bacteria</taxon>
        <taxon>Pseudomonadati</taxon>
        <taxon>Pseudomonadota</taxon>
        <taxon>Alphaproteobacteria</taxon>
        <taxon>Hyphomonadales</taxon>
        <taxon>Hyphomonadaceae</taxon>
        <taxon>Hyphomonas</taxon>
    </lineage>
</organism>
<dbReference type="RefSeq" id="WP_035541759.1">
    <property type="nucleotide sequence ID" value="NZ_ARYL01000062.1"/>
</dbReference>
<feature type="domain" description="HMA" evidence="1">
    <location>
        <begin position="41"/>
        <end position="107"/>
    </location>
</feature>
<dbReference type="STRING" id="1280953.HOC_19566"/>